<dbReference type="PATRIC" id="fig|742738.3.peg.3777"/>
<sequence length="140" mass="15750">MAKRVLADFDLFAHTCPYFYNGAPVNNGYGCRHPECGEDEEDDAGQPCGCCHRYTCPICCPFGEEDLDDPELDLDGRGRQELFDRDGGFADGGELVTVASGDEAGEEERAALLAYNRYLHRYDKEWLEKHPRQEPQSPAR</sequence>
<reference evidence="1 2" key="1">
    <citation type="submission" date="2011-08" db="EMBL/GenBank/DDBJ databases">
        <title>The Genome Sequence of Clostridium orbiscindens 1_3_50AFAA.</title>
        <authorList>
            <consortium name="The Broad Institute Genome Sequencing Platform"/>
            <person name="Earl A."/>
            <person name="Ward D."/>
            <person name="Feldgarden M."/>
            <person name="Gevers D."/>
            <person name="Daigneault M."/>
            <person name="Strauss J."/>
            <person name="Allen-Vercoe E."/>
            <person name="Young S.K."/>
            <person name="Zeng Q."/>
            <person name="Gargeya S."/>
            <person name="Fitzgerald M."/>
            <person name="Haas B."/>
            <person name="Abouelleil A."/>
            <person name="Alvarado L."/>
            <person name="Arachchi H.M."/>
            <person name="Berlin A."/>
            <person name="Brown A."/>
            <person name="Chapman S.B."/>
            <person name="Chen Z."/>
            <person name="Dunbar C."/>
            <person name="Freedman E."/>
            <person name="Gearin G."/>
            <person name="Gellesch M."/>
            <person name="Goldberg J."/>
            <person name="Griggs A."/>
            <person name="Gujja S."/>
            <person name="Heiman D."/>
            <person name="Howarth C."/>
            <person name="Larson L."/>
            <person name="Lui A."/>
            <person name="MacDonald P.J.P."/>
            <person name="Montmayeur A."/>
            <person name="Murphy C."/>
            <person name="Neiman D."/>
            <person name="Pearson M."/>
            <person name="Priest M."/>
            <person name="Roberts A."/>
            <person name="Saif S."/>
            <person name="Shea T."/>
            <person name="Shenoy N."/>
            <person name="Sisk P."/>
            <person name="Stolte C."/>
            <person name="Sykes S."/>
            <person name="Wortman J."/>
            <person name="Nusbaum C."/>
            <person name="Birren B."/>
        </authorList>
    </citation>
    <scope>NUCLEOTIDE SEQUENCE [LARGE SCALE GENOMIC DNA]</scope>
    <source>
        <strain evidence="1 2">1_3_50AFAA</strain>
    </source>
</reference>
<evidence type="ECO:0000313" key="2">
    <source>
        <dbReference type="Proteomes" id="UP000029585"/>
    </source>
</evidence>
<name>A0A096B3J9_FLAPL</name>
<accession>A0A096B3J9</accession>
<organism evidence="1 2">
    <name type="scientific">Flavonifractor plautii 1_3_50AFAA</name>
    <dbReference type="NCBI Taxonomy" id="742738"/>
    <lineage>
        <taxon>Bacteria</taxon>
        <taxon>Bacillati</taxon>
        <taxon>Bacillota</taxon>
        <taxon>Clostridia</taxon>
        <taxon>Eubacteriales</taxon>
        <taxon>Oscillospiraceae</taxon>
        <taxon>Flavonifractor</taxon>
    </lineage>
</organism>
<gene>
    <name evidence="1" type="ORF">HMPREF9460_03667</name>
</gene>
<proteinExistence type="predicted"/>
<protein>
    <submittedName>
        <fullName evidence="1">Uncharacterized protein</fullName>
    </submittedName>
</protein>
<dbReference type="EMBL" id="ADLO01000110">
    <property type="protein sequence ID" value="KGF53531.1"/>
    <property type="molecule type" value="Genomic_DNA"/>
</dbReference>
<dbReference type="RefSeq" id="WP_131971948.1">
    <property type="nucleotide sequence ID" value="NZ_KN174167.1"/>
</dbReference>
<keyword evidence="2" id="KW-1185">Reference proteome</keyword>
<evidence type="ECO:0000313" key="1">
    <source>
        <dbReference type="EMBL" id="KGF53531.1"/>
    </source>
</evidence>
<dbReference type="AlphaFoldDB" id="A0A096B3J9"/>
<dbReference type="Proteomes" id="UP000029585">
    <property type="component" value="Unassembled WGS sequence"/>
</dbReference>
<comment type="caution">
    <text evidence="1">The sequence shown here is derived from an EMBL/GenBank/DDBJ whole genome shotgun (WGS) entry which is preliminary data.</text>
</comment>
<dbReference type="HOGENOM" id="CLU_1831675_0_0_9"/>